<evidence type="ECO:0000313" key="3">
    <source>
        <dbReference type="Proteomes" id="UP000442694"/>
    </source>
</evidence>
<dbReference type="RefSeq" id="WP_152213166.1">
    <property type="nucleotide sequence ID" value="NZ_WFLN01000007.1"/>
</dbReference>
<comment type="caution">
    <text evidence="2">The sequence shown here is derived from an EMBL/GenBank/DDBJ whole genome shotgun (WGS) entry which is preliminary data.</text>
</comment>
<dbReference type="Proteomes" id="UP000442694">
    <property type="component" value="Unassembled WGS sequence"/>
</dbReference>
<name>A0A833N6A4_9BACT</name>
<gene>
    <name evidence="2" type="ORF">GCL57_09800</name>
</gene>
<accession>A0A833N6A4</accession>
<proteinExistence type="predicted"/>
<organism evidence="2 3">
    <name type="scientific">Fluviispira multicolorata</name>
    <dbReference type="NCBI Taxonomy" id="2654512"/>
    <lineage>
        <taxon>Bacteria</taxon>
        <taxon>Pseudomonadati</taxon>
        <taxon>Bdellovibrionota</taxon>
        <taxon>Oligoflexia</taxon>
        <taxon>Silvanigrellales</taxon>
        <taxon>Silvanigrellaceae</taxon>
        <taxon>Fluviispira</taxon>
    </lineage>
</organism>
<feature type="signal peptide" evidence="1">
    <location>
        <begin position="1"/>
        <end position="18"/>
    </location>
</feature>
<evidence type="ECO:0000313" key="2">
    <source>
        <dbReference type="EMBL" id="KAB8029823.1"/>
    </source>
</evidence>
<dbReference type="AlphaFoldDB" id="A0A833N6A4"/>
<evidence type="ECO:0000256" key="1">
    <source>
        <dbReference type="SAM" id="SignalP"/>
    </source>
</evidence>
<reference evidence="2 3" key="1">
    <citation type="submission" date="2019-10" db="EMBL/GenBank/DDBJ databases">
        <title>New genus of Silvanigrellaceae.</title>
        <authorList>
            <person name="Pitt A."/>
            <person name="Hahn M.W."/>
        </authorList>
    </citation>
    <scope>NUCLEOTIDE SEQUENCE [LARGE SCALE GENOMIC DNA]</scope>
    <source>
        <strain evidence="2 3">33A1-SZDP</strain>
    </source>
</reference>
<dbReference type="EMBL" id="WFLN01000007">
    <property type="protein sequence ID" value="KAB8029823.1"/>
    <property type="molecule type" value="Genomic_DNA"/>
</dbReference>
<sequence length="548" mass="62020">MKKLYFYFFSMLFFYNQAFSLNLCTDGYIDYRRPAIPFVPFRISDTESGKLLSPDDIMTALDRNGKKYSVKAKDFYEQINSIEFSLNQWGYSLRDSTGSYNLSSLDSCLKLLENQKSIINKNLIQEPVNEVLNYEDWKKKVKSLSDEQNKNYPQFKDLIKHRDANKYDEYISNVKAFDVPRPLLKKVNMSLFEKEKNWVFEKGEISKFFIGGSAGYGVKASQLEVASTAYAGIDAALLGLWHGSVVSAVAKANSPGTGIGHLNISANVFGSTLFAFSEELKSSAYAKETDLFNSPLNFEKSTHFLLGPIPIKLTLGIRGNNTMKWGLDSRPLQMQSYLQHYASIDAYGAAAVDILIAGVGVQGRILLIAIDTRVAANALVEYNDTLYFKLNIIGKTDVNALYGDLKVVVYTYLPTLKFWNGFLEKKEWFKRLGEYPGFKFSGSLFDYSATLTPTGFSAKGDLSVEDVADQLNINKNLNRKETIISLARSTSKRSRETVRAIEKDLEGEENILLLNEEKLLSENEVAMMIFFDDFERTLKEIDYIAEYL</sequence>
<keyword evidence="3" id="KW-1185">Reference proteome</keyword>
<keyword evidence="1" id="KW-0732">Signal</keyword>
<protein>
    <submittedName>
        <fullName evidence="2">Uncharacterized protein</fullName>
    </submittedName>
</protein>
<feature type="chain" id="PRO_5032607652" evidence="1">
    <location>
        <begin position="19"/>
        <end position="548"/>
    </location>
</feature>